<evidence type="ECO:0000256" key="1">
    <source>
        <dbReference type="ARBA" id="ARBA00001936"/>
    </source>
</evidence>
<dbReference type="InterPro" id="IPR053715">
    <property type="entry name" value="GH4_Enzyme_sf"/>
</dbReference>
<dbReference type="InterPro" id="IPR015955">
    <property type="entry name" value="Lactate_DH/Glyco_Ohase_4_C"/>
</dbReference>
<dbReference type="GO" id="GO:0016616">
    <property type="term" value="F:oxidoreductase activity, acting on the CH-OH group of donors, NAD or NADP as acceptor"/>
    <property type="evidence" value="ECO:0007669"/>
    <property type="project" value="InterPro"/>
</dbReference>
<dbReference type="GO" id="GO:0004557">
    <property type="term" value="F:alpha-galactosidase activity"/>
    <property type="evidence" value="ECO:0007669"/>
    <property type="project" value="UniProtKB-EC"/>
</dbReference>
<evidence type="ECO:0000256" key="6">
    <source>
        <dbReference type="ARBA" id="ARBA00023211"/>
    </source>
</evidence>
<evidence type="ECO:0000256" key="8">
    <source>
        <dbReference type="ARBA" id="ARBA00023295"/>
    </source>
</evidence>
<dbReference type="GO" id="GO:0005975">
    <property type="term" value="P:carbohydrate metabolic process"/>
    <property type="evidence" value="ECO:0007669"/>
    <property type="project" value="InterPro"/>
</dbReference>
<evidence type="ECO:0000256" key="12">
    <source>
        <dbReference type="RuleBase" id="RU361152"/>
    </source>
</evidence>
<evidence type="ECO:0000256" key="11">
    <source>
        <dbReference type="PIRSR" id="PIRSR601088-4"/>
    </source>
</evidence>
<feature type="site" description="Increases basicity of active site Tyr" evidence="11">
    <location>
        <position position="109"/>
    </location>
</feature>
<dbReference type="RefSeq" id="WP_184203837.1">
    <property type="nucleotide sequence ID" value="NZ_JACHGW010000008.1"/>
</dbReference>
<reference evidence="14 15" key="1">
    <citation type="submission" date="2020-08" db="EMBL/GenBank/DDBJ databases">
        <title>Genomic Encyclopedia of Type Strains, Phase IV (KMG-IV): sequencing the most valuable type-strain genomes for metagenomic binning, comparative biology and taxonomic classification.</title>
        <authorList>
            <person name="Goeker M."/>
        </authorList>
    </citation>
    <scope>NUCLEOTIDE SEQUENCE [LARGE SCALE GENOMIC DNA]</scope>
    <source>
        <strain evidence="14 15">DSM 23562</strain>
    </source>
</reference>
<dbReference type="PANTHER" id="PTHR32092:SF6">
    <property type="entry name" value="ALPHA-GALACTOSIDASE"/>
    <property type="match status" value="1"/>
</dbReference>
<dbReference type="NCBIfam" id="NF011657">
    <property type="entry name" value="PRK15076.1"/>
    <property type="match status" value="1"/>
</dbReference>
<keyword evidence="10" id="KW-0170">Cobalt</keyword>
<dbReference type="EMBL" id="JACHGW010000008">
    <property type="protein sequence ID" value="MBB6053748.1"/>
    <property type="molecule type" value="Genomic_DNA"/>
</dbReference>
<keyword evidence="15" id="KW-1185">Reference proteome</keyword>
<keyword evidence="4 12" id="KW-0378">Hydrolase</keyword>
<dbReference type="InterPro" id="IPR001088">
    <property type="entry name" value="Glyco_hydro_4"/>
</dbReference>
<gene>
    <name evidence="14" type="ORF">HNQ39_005590</name>
</gene>
<organism evidence="14 15">
    <name type="scientific">Armatimonas rosea</name>
    <dbReference type="NCBI Taxonomy" id="685828"/>
    <lineage>
        <taxon>Bacteria</taxon>
        <taxon>Bacillati</taxon>
        <taxon>Armatimonadota</taxon>
        <taxon>Armatimonadia</taxon>
        <taxon>Armatimonadales</taxon>
        <taxon>Armatimonadaceae</taxon>
        <taxon>Armatimonas</taxon>
    </lineage>
</organism>
<comment type="caution">
    <text evidence="14">The sequence shown here is derived from an EMBL/GenBank/DDBJ whole genome shotgun (WGS) entry which is preliminary data.</text>
</comment>
<evidence type="ECO:0000259" key="13">
    <source>
        <dbReference type="Pfam" id="PF11975"/>
    </source>
</evidence>
<dbReference type="EC" id="3.2.1.22" evidence="14"/>
<evidence type="ECO:0000256" key="7">
    <source>
        <dbReference type="ARBA" id="ARBA00023277"/>
    </source>
</evidence>
<feature type="domain" description="Glycosyl hydrolase family 4 C-terminal" evidence="13">
    <location>
        <begin position="193"/>
        <end position="401"/>
    </location>
</feature>
<dbReference type="InterPro" id="IPR022616">
    <property type="entry name" value="Glyco_hydro_4_C"/>
</dbReference>
<sequence>MIKVAMIGAGSVVFSKNLTGDILSFPEFKDATFSYMDIDADRLEVGAALCRKVGAALGASPTIEATLDRKKALEGADFVINMVQIGGFDSTLVDFEIPRKYGLGFTIADTTGPGGFFRALRTYPMLKGLVEDMMAICPKAVLLNYSNPMSMNMQTITRSSNIQAVGLCHSVQGTLNQIMGYIGVNPSEVGFTCAGINHMAFYTKLEREGQDLYPRLFEAMGDPAIFAKNKVRFELMKRLGYFITESSEHNAEYNPWFIPRGKDKIAEFSVPMDEYLRRCDGIVDEFERMKVFARSDDPITVHKSHEYGSTIIHSIVTGTPSVVYGNMPNNGAISNLPNDAIAEVPTLVDRAGLQFTTVGALPPQLIGYMMPHVTQHELFIRAAQEGRRDHIYQAAMFDPLTGATLSTDQIVEMCDELIVAHGDLLPPIDTKKTLVPTSGKTFNPPTPQELRASWDAAQKEGHEDDLLSWRVLGPFVRPFGESGVSTGWVAPDVDEDIFASGEHKTGWRETIANKKGYVNLGRAIGNHDNAVAYAYTELESVHARETILKCGSDDGIKIWINGVVVHDNDALRGYTEKEDQASIRLEEGVNRILVKITNAVHGWGFGVAVPKPNF</sequence>
<evidence type="ECO:0000256" key="10">
    <source>
        <dbReference type="PIRSR" id="PIRSR601088-3"/>
    </source>
</evidence>
<evidence type="ECO:0000256" key="2">
    <source>
        <dbReference type="ARBA" id="ARBA00010141"/>
    </source>
</evidence>
<protein>
    <submittedName>
        <fullName evidence="14">Alpha-galactosidase</fullName>
        <ecNumber evidence="14">3.2.1.22</ecNumber>
    </submittedName>
</protein>
<evidence type="ECO:0000256" key="3">
    <source>
        <dbReference type="ARBA" id="ARBA00022723"/>
    </source>
</evidence>
<evidence type="ECO:0000313" key="14">
    <source>
        <dbReference type="EMBL" id="MBB6053748.1"/>
    </source>
</evidence>
<accession>A0A7W9W9D8</accession>
<dbReference type="GO" id="GO:0046872">
    <property type="term" value="F:metal ion binding"/>
    <property type="evidence" value="ECO:0007669"/>
    <property type="project" value="UniProtKB-KW"/>
</dbReference>
<keyword evidence="10" id="KW-0408">Iron</keyword>
<dbReference type="Pfam" id="PF11975">
    <property type="entry name" value="Glyco_hydro_4C"/>
    <property type="match status" value="1"/>
</dbReference>
<comment type="similarity">
    <text evidence="2 12">Belongs to the glycosyl hydrolase 4 family.</text>
</comment>
<feature type="binding site" evidence="9">
    <location>
        <position position="147"/>
    </location>
    <ligand>
        <name>substrate</name>
    </ligand>
</feature>
<keyword evidence="7" id="KW-0119">Carbohydrate metabolism</keyword>
<dbReference type="PANTHER" id="PTHR32092">
    <property type="entry name" value="6-PHOSPHO-BETA-GLUCOSIDASE-RELATED"/>
    <property type="match status" value="1"/>
</dbReference>
<keyword evidence="8 12" id="KW-0326">Glycosidase</keyword>
<dbReference type="AlphaFoldDB" id="A0A7W9W9D8"/>
<evidence type="ECO:0000256" key="4">
    <source>
        <dbReference type="ARBA" id="ARBA00022801"/>
    </source>
</evidence>
<dbReference type="Pfam" id="PF02056">
    <property type="entry name" value="Glyco_hydro_4"/>
    <property type="match status" value="1"/>
</dbReference>
<dbReference type="SUPFAM" id="SSF56327">
    <property type="entry name" value="LDH C-terminal domain-like"/>
    <property type="match status" value="1"/>
</dbReference>
<feature type="binding site" evidence="10">
    <location>
        <position position="168"/>
    </location>
    <ligand>
        <name>Mn(2+)</name>
        <dbReference type="ChEBI" id="CHEBI:29035"/>
    </ligand>
</feature>
<comment type="cofactor">
    <cofactor evidence="12">
        <name>NAD(+)</name>
        <dbReference type="ChEBI" id="CHEBI:57540"/>
    </cofactor>
    <text evidence="12">Binds 1 NAD(+) per subunit.</text>
</comment>
<dbReference type="CDD" id="cd05297">
    <property type="entry name" value="GH4_alpha_glucosidase_galactosidase"/>
    <property type="match status" value="1"/>
</dbReference>
<dbReference type="InterPro" id="IPR036291">
    <property type="entry name" value="NAD(P)-bd_dom_sf"/>
</dbReference>
<dbReference type="Proteomes" id="UP000520814">
    <property type="component" value="Unassembled WGS sequence"/>
</dbReference>
<feature type="binding site" evidence="10">
    <location>
        <position position="198"/>
    </location>
    <ligand>
        <name>Mn(2+)</name>
        <dbReference type="ChEBI" id="CHEBI:29035"/>
    </ligand>
</feature>
<keyword evidence="10" id="KW-0533">Nickel</keyword>
<evidence type="ECO:0000313" key="15">
    <source>
        <dbReference type="Proteomes" id="UP000520814"/>
    </source>
</evidence>
<dbReference type="SUPFAM" id="SSF51735">
    <property type="entry name" value="NAD(P)-binding Rossmann-fold domains"/>
    <property type="match status" value="1"/>
</dbReference>
<name>A0A7W9W9D8_ARMRO</name>
<keyword evidence="3 10" id="KW-0479">Metal-binding</keyword>
<keyword evidence="5 12" id="KW-0520">NAD</keyword>
<evidence type="ECO:0000256" key="5">
    <source>
        <dbReference type="ARBA" id="ARBA00023027"/>
    </source>
</evidence>
<dbReference type="Gene3D" id="3.90.1820.10">
    <property type="entry name" value="AglA-like glucosidase"/>
    <property type="match status" value="1"/>
</dbReference>
<evidence type="ECO:0000256" key="9">
    <source>
        <dbReference type="PIRSR" id="PIRSR601088-2"/>
    </source>
</evidence>
<keyword evidence="6 10" id="KW-0464">Manganese</keyword>
<dbReference type="PRINTS" id="PR00732">
    <property type="entry name" value="GLHYDRLASE4"/>
</dbReference>
<dbReference type="Gene3D" id="2.60.120.260">
    <property type="entry name" value="Galactose-binding domain-like"/>
    <property type="match status" value="1"/>
</dbReference>
<comment type="cofactor">
    <cofactor evidence="1">
        <name>Mn(2+)</name>
        <dbReference type="ChEBI" id="CHEBI:29035"/>
    </cofactor>
</comment>
<proteinExistence type="inferred from homology"/>